<dbReference type="Gene3D" id="3.40.190.10">
    <property type="entry name" value="Periplasmic binding protein-like II"/>
    <property type="match status" value="1"/>
</dbReference>
<evidence type="ECO:0000313" key="2">
    <source>
        <dbReference type="EMBL" id="MEU3785929.1"/>
    </source>
</evidence>
<dbReference type="PANTHER" id="PTHR43649:SF12">
    <property type="entry name" value="DIACETYLCHITOBIOSE BINDING PROTEIN DASA"/>
    <property type="match status" value="1"/>
</dbReference>
<comment type="caution">
    <text evidence="2">The sequence shown here is derived from an EMBL/GenBank/DDBJ whole genome shotgun (WGS) entry which is preliminary data.</text>
</comment>
<dbReference type="RefSeq" id="WP_334575768.1">
    <property type="nucleotide sequence ID" value="NZ_JBEZVE010000024.1"/>
</dbReference>
<dbReference type="PANTHER" id="PTHR43649">
    <property type="entry name" value="ARABINOSE-BINDING PROTEIN-RELATED"/>
    <property type="match status" value="1"/>
</dbReference>
<organism evidence="2 3">
    <name type="scientific">Streptomyces sp. 900129855</name>
    <dbReference type="NCBI Taxonomy" id="3155129"/>
    <lineage>
        <taxon>Bacteria</taxon>
        <taxon>Bacillati</taxon>
        <taxon>Actinomycetota</taxon>
        <taxon>Actinomycetes</taxon>
        <taxon>Kitasatosporales</taxon>
        <taxon>Streptomycetaceae</taxon>
        <taxon>Streptomyces</taxon>
    </lineage>
</organism>
<accession>A0ABV2ZTP6</accession>
<evidence type="ECO:0000256" key="1">
    <source>
        <dbReference type="SAM" id="SignalP"/>
    </source>
</evidence>
<keyword evidence="1" id="KW-0732">Signal</keyword>
<dbReference type="Proteomes" id="UP001550739">
    <property type="component" value="Unassembled WGS sequence"/>
</dbReference>
<feature type="signal peptide" evidence="1">
    <location>
        <begin position="1"/>
        <end position="32"/>
    </location>
</feature>
<sequence length="447" mass="48431">MSLPATGALGRRHFLAASAGAALTAAALPGCAASVDGGDDSGGKSKTTLTVMAVENEFDVKAAEKALGMKVRLIVQDNSKLNAMLAAKTPPDVVAGWGASETSYFAARRLMTDLDPYFAKSTALKLSDLDPVNDVWRFDGTKQGTGPRYGMTKDYSQDQMFWYRTDMFDAAKLDYPSETEPLSYDEWLDMGKRLVKRRLGKVRVYGLSATGLGVFSQVMGMTASAGGSLFAEDLASVDFSSPEALQALKWHLQYARADIGPSVANPNPDGWDWPTYQAGRMAMACDGYWLGGSIGSDPKVANVSRFAPAPQMGSHRISPCFGATGCWIPKDAKNKDEAWTFFEWYFGGKPAQDRASSGWGIPALKSLRPRMPQGKPFQKQAFEVQQHELEHFSTLTFTPYVQRAALDGVINKVLPGAVKSGTSAGKVADELNSRMNEQIAKGKELVR</sequence>
<gene>
    <name evidence="2" type="ORF">AB0E89_36220</name>
</gene>
<dbReference type="SUPFAM" id="SSF53850">
    <property type="entry name" value="Periplasmic binding protein-like II"/>
    <property type="match status" value="1"/>
</dbReference>
<dbReference type="InterPro" id="IPR006311">
    <property type="entry name" value="TAT_signal"/>
</dbReference>
<name>A0ABV2ZTP6_9ACTN</name>
<evidence type="ECO:0000313" key="3">
    <source>
        <dbReference type="Proteomes" id="UP001550739"/>
    </source>
</evidence>
<keyword evidence="3" id="KW-1185">Reference proteome</keyword>
<proteinExistence type="predicted"/>
<feature type="chain" id="PRO_5046750381" evidence="1">
    <location>
        <begin position="33"/>
        <end position="447"/>
    </location>
</feature>
<dbReference type="InterPro" id="IPR006059">
    <property type="entry name" value="SBP"/>
</dbReference>
<protein>
    <submittedName>
        <fullName evidence="2">Extracellular solute-binding protein</fullName>
    </submittedName>
</protein>
<dbReference type="EMBL" id="JBEZVE010000024">
    <property type="protein sequence ID" value="MEU3785929.1"/>
    <property type="molecule type" value="Genomic_DNA"/>
</dbReference>
<dbReference type="InterPro" id="IPR050490">
    <property type="entry name" value="Bact_solute-bd_prot1"/>
</dbReference>
<dbReference type="PROSITE" id="PS51318">
    <property type="entry name" value="TAT"/>
    <property type="match status" value="1"/>
</dbReference>
<reference evidence="2 3" key="1">
    <citation type="submission" date="2024-06" db="EMBL/GenBank/DDBJ databases">
        <title>The Natural Products Discovery Center: Release of the First 8490 Sequenced Strains for Exploring Actinobacteria Biosynthetic Diversity.</title>
        <authorList>
            <person name="Kalkreuter E."/>
            <person name="Kautsar S.A."/>
            <person name="Yang D."/>
            <person name="Bader C.D."/>
            <person name="Teijaro C.N."/>
            <person name="Fluegel L."/>
            <person name="Davis C.M."/>
            <person name="Simpson J.R."/>
            <person name="Lauterbach L."/>
            <person name="Steele A.D."/>
            <person name="Gui C."/>
            <person name="Meng S."/>
            <person name="Li G."/>
            <person name="Viehrig K."/>
            <person name="Ye F."/>
            <person name="Su P."/>
            <person name="Kiefer A.F."/>
            <person name="Nichols A."/>
            <person name="Cepeda A.J."/>
            <person name="Yan W."/>
            <person name="Fan B."/>
            <person name="Jiang Y."/>
            <person name="Adhikari A."/>
            <person name="Zheng C.-J."/>
            <person name="Schuster L."/>
            <person name="Cowan T.M."/>
            <person name="Smanski M.J."/>
            <person name="Chevrette M.G."/>
            <person name="De Carvalho L.P.S."/>
            <person name="Shen B."/>
        </authorList>
    </citation>
    <scope>NUCLEOTIDE SEQUENCE [LARGE SCALE GENOMIC DNA]</scope>
    <source>
        <strain evidence="2 3">NPDC033843</strain>
    </source>
</reference>
<dbReference type="Pfam" id="PF01547">
    <property type="entry name" value="SBP_bac_1"/>
    <property type="match status" value="1"/>
</dbReference>